<proteinExistence type="predicted"/>
<dbReference type="EMBL" id="MKGQ01000018">
    <property type="protein sequence ID" value="OKP02063.1"/>
    <property type="molecule type" value="Genomic_DNA"/>
</dbReference>
<dbReference type="STRING" id="1873482.Xedl_02567"/>
<dbReference type="Proteomes" id="UP000186268">
    <property type="component" value="Unassembled WGS sequence"/>
</dbReference>
<name>A0A1Q5TPA5_9GAMM</name>
<accession>A0A1Q5TPA5</accession>
<gene>
    <name evidence="1" type="ORF">Xedl_02567</name>
</gene>
<dbReference type="CDD" id="cd23667">
    <property type="entry name" value="beta-trefoil_Ricin_CqDVP-like"/>
    <property type="match status" value="1"/>
</dbReference>
<protein>
    <submittedName>
        <fullName evidence="1">Uncharacterized protein</fullName>
    </submittedName>
</protein>
<reference evidence="1 2" key="1">
    <citation type="submission" date="2016-09" db="EMBL/GenBank/DDBJ databases">
        <title>Xenorhabdus thuongxuanensis sp. nov. and Xenorhabdus eapokensis sp. nov., isolated from Steinernema species.</title>
        <authorList>
            <person name="Kaempfer P."/>
            <person name="Tobias N.J."/>
            <person name="Phan Ke L."/>
            <person name="Bode H.B."/>
            <person name="Glaeser S.P."/>
        </authorList>
    </citation>
    <scope>NUCLEOTIDE SEQUENCE [LARGE SCALE GENOMIC DNA]</scope>
    <source>
        <strain evidence="1 2">DL20</strain>
    </source>
</reference>
<comment type="caution">
    <text evidence="1">The sequence shown here is derived from an EMBL/GenBank/DDBJ whole genome shotgun (WGS) entry which is preliminary data.</text>
</comment>
<organism evidence="1 2">
    <name type="scientific">Xenorhabdus eapokensis</name>
    <dbReference type="NCBI Taxonomy" id="1873482"/>
    <lineage>
        <taxon>Bacteria</taxon>
        <taxon>Pseudomonadati</taxon>
        <taxon>Pseudomonadota</taxon>
        <taxon>Gammaproteobacteria</taxon>
        <taxon>Enterobacterales</taxon>
        <taxon>Morganellaceae</taxon>
        <taxon>Xenorhabdus</taxon>
    </lineage>
</organism>
<dbReference type="AlphaFoldDB" id="A0A1Q5TPA5"/>
<evidence type="ECO:0000313" key="2">
    <source>
        <dbReference type="Proteomes" id="UP000186268"/>
    </source>
</evidence>
<evidence type="ECO:0000313" key="1">
    <source>
        <dbReference type="EMBL" id="OKP02063.1"/>
    </source>
</evidence>
<sequence>MDFYTNALVAEIIKRNENRDLYNLPIYSIFNEYYGRHYFYASLYMDSKGDRRQVFGWAPGNKVINGFWMLIPYDENNNQYYIFNTYHKEFLYASVFIEDNRRTVFTWVNGVPTRESVWTIKDGNIYNEYYKCYLYESSLSYAENRKLVPCWAPGNQVAQDEWQMTFENKAGN</sequence>
<keyword evidence="2" id="KW-1185">Reference proteome</keyword>